<dbReference type="KEGG" id="mard:IBG28_01215"/>
<dbReference type="RefSeq" id="WP_111607495.1">
    <property type="nucleotide sequence ID" value="NZ_BMLJ01000008.1"/>
</dbReference>
<dbReference type="Pfam" id="PF20329">
    <property type="entry name" value="DUF6624"/>
    <property type="match status" value="1"/>
</dbReference>
<dbReference type="EMBL" id="CP061081">
    <property type="protein sequence ID" value="QNT06316.1"/>
    <property type="molecule type" value="Genomic_DNA"/>
</dbReference>
<dbReference type="InterPro" id="IPR046732">
    <property type="entry name" value="DUF6624"/>
</dbReference>
<reference evidence="1 2" key="1">
    <citation type="submission" date="2020-09" db="EMBL/GenBank/DDBJ databases">
        <title>Complete genome sequence of an Arctic sea ice bacterium Marinomonas arctica BSI20414.</title>
        <authorList>
            <person name="Liao L."/>
            <person name="Chen B."/>
        </authorList>
    </citation>
    <scope>NUCLEOTIDE SEQUENCE [LARGE SCALE GENOMIC DNA]</scope>
    <source>
        <strain evidence="1 2">BSI20414</strain>
    </source>
</reference>
<proteinExistence type="predicted"/>
<accession>A0A7H1J750</accession>
<organism evidence="1 2">
    <name type="scientific">Marinomonas arctica</name>
    <dbReference type="NCBI Taxonomy" id="383750"/>
    <lineage>
        <taxon>Bacteria</taxon>
        <taxon>Pseudomonadati</taxon>
        <taxon>Pseudomonadota</taxon>
        <taxon>Gammaproteobacteria</taxon>
        <taxon>Oceanospirillales</taxon>
        <taxon>Oceanospirillaceae</taxon>
        <taxon>Marinomonas</taxon>
    </lineage>
</organism>
<evidence type="ECO:0000313" key="1">
    <source>
        <dbReference type="EMBL" id="QNT06316.1"/>
    </source>
</evidence>
<keyword evidence="2" id="KW-1185">Reference proteome</keyword>
<evidence type="ECO:0000313" key="2">
    <source>
        <dbReference type="Proteomes" id="UP000516370"/>
    </source>
</evidence>
<protein>
    <submittedName>
        <fullName evidence="1">Uncharacterized protein</fullName>
    </submittedName>
</protein>
<dbReference type="OrthoDB" id="2989458at2"/>
<sequence>MKTLPNNPSIEYLHRAARTLRSKHRAGDPSVVELISHFDTSFQNLQTEQVLLQPFSILDAQRVIARQYGFASWRRLKLFIQKSTQPSTDYDPALAEQLTRRNAMRVALMRRYTSKKAGWFDHLDNFNEESVEMLEASYDKYGWLSPQIVGREGMEACYWLGINCLKNSQFQYRSAELMREALPLGECYGMYYAVSIDRWLSLSYKPSIFGAFNDFNERSDRVEYSDNVVDPKNLNKRRAQVGLMNLNKANEEWADMIRQRKAYRYTKDEWQALKRKWALEGGYIAA</sequence>
<dbReference type="AlphaFoldDB" id="A0A7H1J750"/>
<gene>
    <name evidence="1" type="ORF">IBG28_01215</name>
</gene>
<name>A0A7H1J750_9GAMM</name>
<dbReference type="Proteomes" id="UP000516370">
    <property type="component" value="Chromosome"/>
</dbReference>